<accession>A0ABQ5J922</accession>
<proteinExistence type="predicted"/>
<gene>
    <name evidence="1" type="ORF">Tco_1125221</name>
</gene>
<reference evidence="1" key="1">
    <citation type="journal article" date="2022" name="Int. J. Mol. Sci.">
        <title>Draft Genome of Tanacetum Coccineum: Genomic Comparison of Closely Related Tanacetum-Family Plants.</title>
        <authorList>
            <person name="Yamashiro T."/>
            <person name="Shiraishi A."/>
            <person name="Nakayama K."/>
            <person name="Satake H."/>
        </authorList>
    </citation>
    <scope>NUCLEOTIDE SEQUENCE</scope>
</reference>
<dbReference type="InterPro" id="IPR043502">
    <property type="entry name" value="DNA/RNA_pol_sf"/>
</dbReference>
<dbReference type="EMBL" id="BQNB010021668">
    <property type="protein sequence ID" value="GJU08791.1"/>
    <property type="molecule type" value="Genomic_DNA"/>
</dbReference>
<dbReference type="CDD" id="cd01647">
    <property type="entry name" value="RT_LTR"/>
    <property type="match status" value="1"/>
</dbReference>
<evidence type="ECO:0000313" key="1">
    <source>
        <dbReference type="EMBL" id="GJU08791.1"/>
    </source>
</evidence>
<dbReference type="SUPFAM" id="SSF56672">
    <property type="entry name" value="DNA/RNA polymerases"/>
    <property type="match status" value="1"/>
</dbReference>
<organism evidence="1 2">
    <name type="scientific">Tanacetum coccineum</name>
    <dbReference type="NCBI Taxonomy" id="301880"/>
    <lineage>
        <taxon>Eukaryota</taxon>
        <taxon>Viridiplantae</taxon>
        <taxon>Streptophyta</taxon>
        <taxon>Embryophyta</taxon>
        <taxon>Tracheophyta</taxon>
        <taxon>Spermatophyta</taxon>
        <taxon>Magnoliopsida</taxon>
        <taxon>eudicotyledons</taxon>
        <taxon>Gunneridae</taxon>
        <taxon>Pentapetalae</taxon>
        <taxon>asterids</taxon>
        <taxon>campanulids</taxon>
        <taxon>Asterales</taxon>
        <taxon>Asteraceae</taxon>
        <taxon>Asteroideae</taxon>
        <taxon>Anthemideae</taxon>
        <taxon>Anthemidinae</taxon>
        <taxon>Tanacetum</taxon>
    </lineage>
</organism>
<sequence>MNVKIDEPRISDIPVVRDFIDVFPEDLLGLPPQRQVEFRVDLVHGATPVAKSPYRLAPSEMQELSEQLQELEDKGGLNKLTVKNRYPLPRINDLFDQLRGACPFLKIDFRSGYHQLRVHEDAIPKTAFRMRYGHFESTSKEEHEVHLKLVLELLRKENLYAKFSKLGDALNRKERVKLGRVRGMILAAQSEAFKQENTDQVSSFNSKEWNSGDDQLRLRWMIYLIVLADDVESIRDAIGFEYCFASSSGWTNIRCAPFEDLYGRKCRSHVLWAEIRESSLTGLERKPLEFKVGDRELLKVMPWKGVDHFGKLRLPKELNSVHDTFYVSNLKKCLADATLHVPLEEIKVDKTLCFVEEPIEIIDREIKKLKRRRIALVKVRWNSKRGTVYLGTRRPVED</sequence>
<evidence type="ECO:0008006" key="3">
    <source>
        <dbReference type="Google" id="ProtNLM"/>
    </source>
</evidence>
<comment type="caution">
    <text evidence="1">The sequence shown here is derived from an EMBL/GenBank/DDBJ whole genome shotgun (WGS) entry which is preliminary data.</text>
</comment>
<dbReference type="Proteomes" id="UP001151760">
    <property type="component" value="Unassembled WGS sequence"/>
</dbReference>
<evidence type="ECO:0000313" key="2">
    <source>
        <dbReference type="Proteomes" id="UP001151760"/>
    </source>
</evidence>
<protein>
    <recommendedName>
        <fullName evidence="3">Reverse transcriptase domain-containing protein</fullName>
    </recommendedName>
</protein>
<name>A0ABQ5J922_9ASTR</name>
<dbReference type="PANTHER" id="PTHR24559:SF444">
    <property type="entry name" value="REVERSE TRANSCRIPTASE DOMAIN-CONTAINING PROTEIN"/>
    <property type="match status" value="1"/>
</dbReference>
<dbReference type="PANTHER" id="PTHR24559">
    <property type="entry name" value="TRANSPOSON TY3-I GAG-POL POLYPROTEIN"/>
    <property type="match status" value="1"/>
</dbReference>
<dbReference type="Gene3D" id="3.30.70.270">
    <property type="match status" value="1"/>
</dbReference>
<dbReference type="InterPro" id="IPR053134">
    <property type="entry name" value="RNA-dir_DNA_polymerase"/>
</dbReference>
<reference evidence="1" key="2">
    <citation type="submission" date="2022-01" db="EMBL/GenBank/DDBJ databases">
        <authorList>
            <person name="Yamashiro T."/>
            <person name="Shiraishi A."/>
            <person name="Satake H."/>
            <person name="Nakayama K."/>
        </authorList>
    </citation>
    <scope>NUCLEOTIDE SEQUENCE</scope>
</reference>
<keyword evidence="2" id="KW-1185">Reference proteome</keyword>
<dbReference type="InterPro" id="IPR043128">
    <property type="entry name" value="Rev_trsase/Diguanyl_cyclase"/>
</dbReference>